<dbReference type="InterPro" id="IPR000297">
    <property type="entry name" value="PPIase_PpiC"/>
</dbReference>
<keyword evidence="2 4" id="KW-0697">Rotamase</keyword>
<dbReference type="SMART" id="SM00456">
    <property type="entry name" value="WW"/>
    <property type="match status" value="1"/>
</dbReference>
<keyword evidence="3 4" id="KW-0413">Isomerase</keyword>
<protein>
    <recommendedName>
        <fullName evidence="5">Peptidyl-prolyl cis-trans isomerase</fullName>
        <ecNumber evidence="5">5.2.1.8</ecNumber>
    </recommendedName>
</protein>
<evidence type="ECO:0000259" key="7">
    <source>
        <dbReference type="PROSITE" id="PS50198"/>
    </source>
</evidence>
<evidence type="ECO:0000256" key="1">
    <source>
        <dbReference type="ARBA" id="ARBA00000971"/>
    </source>
</evidence>
<dbReference type="Gene3D" id="2.20.70.10">
    <property type="match status" value="1"/>
</dbReference>
<dbReference type="GO" id="GO:0140463">
    <property type="term" value="F:chromatin-protein adaptor activity"/>
    <property type="evidence" value="ECO:0007669"/>
    <property type="project" value="EnsemblFungi"/>
</dbReference>
<feature type="domain" description="PpiC" evidence="7">
    <location>
        <begin position="80"/>
        <end position="191"/>
    </location>
</feature>
<evidence type="ECO:0000313" key="9">
    <source>
        <dbReference type="Proteomes" id="UP000094385"/>
    </source>
</evidence>
<dbReference type="GO" id="GO:0003755">
    <property type="term" value="F:peptidyl-prolyl cis-trans isomerase activity"/>
    <property type="evidence" value="ECO:0007669"/>
    <property type="project" value="UniProtKB-UniRule"/>
</dbReference>
<dbReference type="InterPro" id="IPR046357">
    <property type="entry name" value="PPIase_dom_sf"/>
</dbReference>
<dbReference type="PROSITE" id="PS50020">
    <property type="entry name" value="WW_DOMAIN_2"/>
    <property type="match status" value="1"/>
</dbReference>
<dbReference type="PANTHER" id="PTHR10657:SF4">
    <property type="entry name" value="PEPTIDYL-PROLYL CIS-TRANS ISOMERASE-RELATED"/>
    <property type="match status" value="1"/>
</dbReference>
<name>A0A1E3QAP7_LIPST</name>
<dbReference type="EC" id="5.2.1.8" evidence="5"/>
<dbReference type="STRING" id="675824.A0A1E3QAP7"/>
<accession>A0A1E3QAP7</accession>
<dbReference type="GO" id="GO:0060261">
    <property type="term" value="P:positive regulation of transcription initiation by RNA polymerase II"/>
    <property type="evidence" value="ECO:0007669"/>
    <property type="project" value="EnsemblFungi"/>
</dbReference>
<evidence type="ECO:0000259" key="6">
    <source>
        <dbReference type="PROSITE" id="PS50020"/>
    </source>
</evidence>
<evidence type="ECO:0000313" key="8">
    <source>
        <dbReference type="EMBL" id="ODQ74700.1"/>
    </source>
</evidence>
<dbReference type="PANTHER" id="PTHR10657">
    <property type="entry name" value="PEPTIDYL-PROLYL CIS-TRANS ISOMERASE"/>
    <property type="match status" value="1"/>
</dbReference>
<dbReference type="InterPro" id="IPR036020">
    <property type="entry name" value="WW_dom_sf"/>
</dbReference>
<evidence type="ECO:0000256" key="5">
    <source>
        <dbReference type="RuleBase" id="RU363014"/>
    </source>
</evidence>
<evidence type="ECO:0000256" key="3">
    <source>
        <dbReference type="ARBA" id="ARBA00023235"/>
    </source>
</evidence>
<dbReference type="SUPFAM" id="SSF51045">
    <property type="entry name" value="WW domain"/>
    <property type="match status" value="1"/>
</dbReference>
<evidence type="ECO:0000256" key="4">
    <source>
        <dbReference type="PROSITE-ProRule" id="PRU00278"/>
    </source>
</evidence>
<dbReference type="InterPro" id="IPR051370">
    <property type="entry name" value="PPIase_Pin1"/>
</dbReference>
<feature type="domain" description="WW" evidence="6">
    <location>
        <begin position="17"/>
        <end position="51"/>
    </location>
</feature>
<evidence type="ECO:0000256" key="2">
    <source>
        <dbReference type="ARBA" id="ARBA00023110"/>
    </source>
</evidence>
<organism evidence="8 9">
    <name type="scientific">Lipomyces starkeyi NRRL Y-11557</name>
    <dbReference type="NCBI Taxonomy" id="675824"/>
    <lineage>
        <taxon>Eukaryota</taxon>
        <taxon>Fungi</taxon>
        <taxon>Dikarya</taxon>
        <taxon>Ascomycota</taxon>
        <taxon>Saccharomycotina</taxon>
        <taxon>Lipomycetes</taxon>
        <taxon>Lipomycetales</taxon>
        <taxon>Lipomycetaceae</taxon>
        <taxon>Lipomyces</taxon>
    </lineage>
</organism>
<dbReference type="Gene3D" id="3.10.50.40">
    <property type="match status" value="1"/>
</dbReference>
<dbReference type="CDD" id="cd00201">
    <property type="entry name" value="WW"/>
    <property type="match status" value="1"/>
</dbReference>
<dbReference type="PROSITE" id="PS50198">
    <property type="entry name" value="PPIC_PPIASE_2"/>
    <property type="match status" value="1"/>
</dbReference>
<dbReference type="FunFam" id="3.10.50.40:FF:000026">
    <property type="entry name" value="Peptidyl-prolyl cis-trans isomerase"/>
    <property type="match status" value="1"/>
</dbReference>
<dbReference type="EMBL" id="KV454291">
    <property type="protein sequence ID" value="ODQ74700.1"/>
    <property type="molecule type" value="Genomic_DNA"/>
</dbReference>
<dbReference type="InterPro" id="IPR001202">
    <property type="entry name" value="WW_dom"/>
</dbReference>
<sequence length="191" mass="20902">MTTLSTATILPPLTPSTGLPPSWEIRLSRSHSIPYYFNTSTYESTWEPPLGTDAEQLKVYMATNHSYILPSGAASGTNQRSKIRCSHLLIKHSGSRRPSSWKEKYITRSEHDAFTILSALESRIRNGEATLAELALTESDCSSARKGGDLGYFGKGEMQTEFEDAAFALNVGEMSGIVKTGSGLHLIERTA</sequence>
<dbReference type="Pfam" id="PF00397">
    <property type="entry name" value="WW"/>
    <property type="match status" value="1"/>
</dbReference>
<proteinExistence type="predicted"/>
<dbReference type="GO" id="GO:0005634">
    <property type="term" value="C:nucleus"/>
    <property type="evidence" value="ECO:0007669"/>
    <property type="project" value="EnsemblFungi"/>
</dbReference>
<dbReference type="PROSITE" id="PS01159">
    <property type="entry name" value="WW_DOMAIN_1"/>
    <property type="match status" value="1"/>
</dbReference>
<dbReference type="GO" id="GO:0005829">
    <property type="term" value="C:cytosol"/>
    <property type="evidence" value="ECO:0007669"/>
    <property type="project" value="TreeGrafter"/>
</dbReference>
<dbReference type="Pfam" id="PF00639">
    <property type="entry name" value="Rotamase"/>
    <property type="match status" value="1"/>
</dbReference>
<keyword evidence="9" id="KW-1185">Reference proteome</keyword>
<dbReference type="GO" id="GO:0180010">
    <property type="term" value="P:co-transcriptional mRNA 3'-end processing, cleavage and polyadenylation pathway"/>
    <property type="evidence" value="ECO:0007669"/>
    <property type="project" value="EnsemblFungi"/>
</dbReference>
<dbReference type="AlphaFoldDB" id="A0A1E3QAP7"/>
<dbReference type="SUPFAM" id="SSF54534">
    <property type="entry name" value="FKBP-like"/>
    <property type="match status" value="1"/>
</dbReference>
<reference evidence="8 9" key="1">
    <citation type="journal article" date="2016" name="Proc. Natl. Acad. Sci. U.S.A.">
        <title>Comparative genomics of biotechnologically important yeasts.</title>
        <authorList>
            <person name="Riley R."/>
            <person name="Haridas S."/>
            <person name="Wolfe K.H."/>
            <person name="Lopes M.R."/>
            <person name="Hittinger C.T."/>
            <person name="Goeker M."/>
            <person name="Salamov A.A."/>
            <person name="Wisecaver J.H."/>
            <person name="Long T.M."/>
            <person name="Calvey C.H."/>
            <person name="Aerts A.L."/>
            <person name="Barry K.W."/>
            <person name="Choi C."/>
            <person name="Clum A."/>
            <person name="Coughlan A.Y."/>
            <person name="Deshpande S."/>
            <person name="Douglass A.P."/>
            <person name="Hanson S.J."/>
            <person name="Klenk H.-P."/>
            <person name="LaButti K.M."/>
            <person name="Lapidus A."/>
            <person name="Lindquist E.A."/>
            <person name="Lipzen A.M."/>
            <person name="Meier-Kolthoff J.P."/>
            <person name="Ohm R.A."/>
            <person name="Otillar R.P."/>
            <person name="Pangilinan J.L."/>
            <person name="Peng Y."/>
            <person name="Rokas A."/>
            <person name="Rosa C.A."/>
            <person name="Scheuner C."/>
            <person name="Sibirny A.A."/>
            <person name="Slot J.C."/>
            <person name="Stielow J.B."/>
            <person name="Sun H."/>
            <person name="Kurtzman C.P."/>
            <person name="Blackwell M."/>
            <person name="Grigoriev I.V."/>
            <person name="Jeffries T.W."/>
        </authorList>
    </citation>
    <scope>NUCLEOTIDE SEQUENCE [LARGE SCALE GENOMIC DNA]</scope>
    <source>
        <strain evidence="8 9">NRRL Y-11557</strain>
    </source>
</reference>
<gene>
    <name evidence="8" type="ORF">LIPSTDRAFT_79266</name>
</gene>
<comment type="catalytic activity">
    <reaction evidence="1 5">
        <text>[protein]-peptidylproline (omega=180) = [protein]-peptidylproline (omega=0)</text>
        <dbReference type="Rhea" id="RHEA:16237"/>
        <dbReference type="Rhea" id="RHEA-COMP:10747"/>
        <dbReference type="Rhea" id="RHEA-COMP:10748"/>
        <dbReference type="ChEBI" id="CHEBI:83833"/>
        <dbReference type="ChEBI" id="CHEBI:83834"/>
        <dbReference type="EC" id="5.2.1.8"/>
    </reaction>
</comment>
<dbReference type="OrthoDB" id="2530521at2759"/>
<dbReference type="Proteomes" id="UP000094385">
    <property type="component" value="Unassembled WGS sequence"/>
</dbReference>